<protein>
    <submittedName>
        <fullName evidence="1">Uncharacterized protein</fullName>
    </submittedName>
</protein>
<dbReference type="Proteomes" id="UP000886501">
    <property type="component" value="Unassembled WGS sequence"/>
</dbReference>
<evidence type="ECO:0000313" key="1">
    <source>
        <dbReference type="EMBL" id="KAF9642705.1"/>
    </source>
</evidence>
<comment type="caution">
    <text evidence="1">The sequence shown here is derived from an EMBL/GenBank/DDBJ whole genome shotgun (WGS) entry which is preliminary data.</text>
</comment>
<dbReference type="EMBL" id="MU118379">
    <property type="protein sequence ID" value="KAF9642705.1"/>
    <property type="molecule type" value="Genomic_DNA"/>
</dbReference>
<evidence type="ECO:0000313" key="2">
    <source>
        <dbReference type="Proteomes" id="UP000886501"/>
    </source>
</evidence>
<reference evidence="1" key="2">
    <citation type="journal article" date="2020" name="Nat. Commun.">
        <title>Large-scale genome sequencing of mycorrhizal fungi provides insights into the early evolution of symbiotic traits.</title>
        <authorList>
            <person name="Miyauchi S."/>
            <person name="Kiss E."/>
            <person name="Kuo A."/>
            <person name="Drula E."/>
            <person name="Kohler A."/>
            <person name="Sanchez-Garcia M."/>
            <person name="Morin E."/>
            <person name="Andreopoulos B."/>
            <person name="Barry K.W."/>
            <person name="Bonito G."/>
            <person name="Buee M."/>
            <person name="Carver A."/>
            <person name="Chen C."/>
            <person name="Cichocki N."/>
            <person name="Clum A."/>
            <person name="Culley D."/>
            <person name="Crous P.W."/>
            <person name="Fauchery L."/>
            <person name="Girlanda M."/>
            <person name="Hayes R.D."/>
            <person name="Keri Z."/>
            <person name="LaButti K."/>
            <person name="Lipzen A."/>
            <person name="Lombard V."/>
            <person name="Magnuson J."/>
            <person name="Maillard F."/>
            <person name="Murat C."/>
            <person name="Nolan M."/>
            <person name="Ohm R.A."/>
            <person name="Pangilinan J."/>
            <person name="Pereira M.F."/>
            <person name="Perotto S."/>
            <person name="Peter M."/>
            <person name="Pfister S."/>
            <person name="Riley R."/>
            <person name="Sitrit Y."/>
            <person name="Stielow J.B."/>
            <person name="Szollosi G."/>
            <person name="Zifcakova L."/>
            <person name="Stursova M."/>
            <person name="Spatafora J.W."/>
            <person name="Tedersoo L."/>
            <person name="Vaario L.M."/>
            <person name="Yamada A."/>
            <person name="Yan M."/>
            <person name="Wang P."/>
            <person name="Xu J."/>
            <person name="Bruns T."/>
            <person name="Baldrian P."/>
            <person name="Vilgalys R."/>
            <person name="Dunand C."/>
            <person name="Henrissat B."/>
            <person name="Grigoriev I.V."/>
            <person name="Hibbett D."/>
            <person name="Nagy L.G."/>
            <person name="Martin F.M."/>
        </authorList>
    </citation>
    <scope>NUCLEOTIDE SEQUENCE</scope>
    <source>
        <strain evidence="1">P2</strain>
    </source>
</reference>
<organism evidence="1 2">
    <name type="scientific">Thelephora ganbajun</name>
    <name type="common">Ganba fungus</name>
    <dbReference type="NCBI Taxonomy" id="370292"/>
    <lineage>
        <taxon>Eukaryota</taxon>
        <taxon>Fungi</taxon>
        <taxon>Dikarya</taxon>
        <taxon>Basidiomycota</taxon>
        <taxon>Agaricomycotina</taxon>
        <taxon>Agaricomycetes</taxon>
        <taxon>Thelephorales</taxon>
        <taxon>Thelephoraceae</taxon>
        <taxon>Thelephora</taxon>
    </lineage>
</organism>
<reference evidence="1" key="1">
    <citation type="submission" date="2019-10" db="EMBL/GenBank/DDBJ databases">
        <authorList>
            <consortium name="DOE Joint Genome Institute"/>
            <person name="Kuo A."/>
            <person name="Miyauchi S."/>
            <person name="Kiss E."/>
            <person name="Drula E."/>
            <person name="Kohler A."/>
            <person name="Sanchez-Garcia M."/>
            <person name="Andreopoulos B."/>
            <person name="Barry K.W."/>
            <person name="Bonito G."/>
            <person name="Buee M."/>
            <person name="Carver A."/>
            <person name="Chen C."/>
            <person name="Cichocki N."/>
            <person name="Clum A."/>
            <person name="Culley D."/>
            <person name="Crous P.W."/>
            <person name="Fauchery L."/>
            <person name="Girlanda M."/>
            <person name="Hayes R."/>
            <person name="Keri Z."/>
            <person name="Labutti K."/>
            <person name="Lipzen A."/>
            <person name="Lombard V."/>
            <person name="Magnuson J."/>
            <person name="Maillard F."/>
            <person name="Morin E."/>
            <person name="Murat C."/>
            <person name="Nolan M."/>
            <person name="Ohm R."/>
            <person name="Pangilinan J."/>
            <person name="Pereira M."/>
            <person name="Perotto S."/>
            <person name="Peter M."/>
            <person name="Riley R."/>
            <person name="Sitrit Y."/>
            <person name="Stielow B."/>
            <person name="Szollosi G."/>
            <person name="Zifcakova L."/>
            <person name="Stursova M."/>
            <person name="Spatafora J.W."/>
            <person name="Tedersoo L."/>
            <person name="Vaario L.-M."/>
            <person name="Yamada A."/>
            <person name="Yan M."/>
            <person name="Wang P."/>
            <person name="Xu J."/>
            <person name="Bruns T."/>
            <person name="Baldrian P."/>
            <person name="Vilgalys R."/>
            <person name="Henrissat B."/>
            <person name="Grigoriev I.V."/>
            <person name="Hibbett D."/>
            <person name="Nagy L.G."/>
            <person name="Martin F.M."/>
        </authorList>
    </citation>
    <scope>NUCLEOTIDE SEQUENCE</scope>
    <source>
        <strain evidence="1">P2</strain>
    </source>
</reference>
<proteinExistence type="predicted"/>
<name>A0ACB6YZY4_THEGA</name>
<sequence length="110" mass="12174">MSYKIVVNVKRAEKEETIRDTAALTTGKLSNITTSSVYATKILLLLSTAALSHNSLDCSIWSIPVTRVDSELDVLPKDWSTATRSNSPPSKELDKLLCRKRWYDAGVMTG</sequence>
<keyword evidence="2" id="KW-1185">Reference proteome</keyword>
<gene>
    <name evidence="1" type="ORF">BDM02DRAFT_3273351</name>
</gene>
<accession>A0ACB6YZY4</accession>